<evidence type="ECO:0000256" key="2">
    <source>
        <dbReference type="ARBA" id="ARBA00022670"/>
    </source>
</evidence>
<keyword evidence="1" id="KW-1188">Viral release from host cell</keyword>
<keyword evidence="2 5" id="KW-0645">Protease</keyword>
<dbReference type="Pfam" id="PF04586">
    <property type="entry name" value="Peptidase_S78"/>
    <property type="match status" value="1"/>
</dbReference>
<proteinExistence type="predicted"/>
<dbReference type="EMBL" id="JAYGGQ010000001">
    <property type="protein sequence ID" value="MEA5453294.1"/>
    <property type="molecule type" value="Genomic_DNA"/>
</dbReference>
<dbReference type="InterPro" id="IPR054613">
    <property type="entry name" value="Peptidase_S78_dom"/>
</dbReference>
<evidence type="ECO:0000256" key="3">
    <source>
        <dbReference type="ARBA" id="ARBA00022801"/>
    </source>
</evidence>
<evidence type="ECO:0000259" key="4">
    <source>
        <dbReference type="Pfam" id="PF04586"/>
    </source>
</evidence>
<organism evidence="5 6">
    <name type="scientific">Sinomonas terricola</name>
    <dbReference type="NCBI Taxonomy" id="3110330"/>
    <lineage>
        <taxon>Bacteria</taxon>
        <taxon>Bacillati</taxon>
        <taxon>Actinomycetota</taxon>
        <taxon>Actinomycetes</taxon>
        <taxon>Micrococcales</taxon>
        <taxon>Micrococcaceae</taxon>
        <taxon>Sinomonas</taxon>
    </lineage>
</organism>
<evidence type="ECO:0000313" key="5">
    <source>
        <dbReference type="EMBL" id="MEA5453294.1"/>
    </source>
</evidence>
<evidence type="ECO:0000313" key="6">
    <source>
        <dbReference type="Proteomes" id="UP001304769"/>
    </source>
</evidence>
<dbReference type="InterPro" id="IPR006433">
    <property type="entry name" value="Prohead_protease"/>
</dbReference>
<name>A0ABU5T0W9_9MICC</name>
<feature type="domain" description="Prohead serine protease" evidence="4">
    <location>
        <begin position="19"/>
        <end position="182"/>
    </location>
</feature>
<gene>
    <name evidence="5" type="ORF">SPF06_01030</name>
</gene>
<dbReference type="RefSeq" id="WP_323277066.1">
    <property type="nucleotide sequence ID" value="NZ_JAYGGQ010000001.1"/>
</dbReference>
<dbReference type="Proteomes" id="UP001304769">
    <property type="component" value="Unassembled WGS sequence"/>
</dbReference>
<dbReference type="NCBIfam" id="TIGR01543">
    <property type="entry name" value="proheadase_HK97"/>
    <property type="match status" value="1"/>
</dbReference>
<comment type="caution">
    <text evidence="5">The sequence shown here is derived from an EMBL/GenBank/DDBJ whole genome shotgun (WGS) entry which is preliminary data.</text>
</comment>
<keyword evidence="3" id="KW-0378">Hydrolase</keyword>
<dbReference type="GO" id="GO:0006508">
    <property type="term" value="P:proteolysis"/>
    <property type="evidence" value="ECO:0007669"/>
    <property type="project" value="UniProtKB-KW"/>
</dbReference>
<protein>
    <submittedName>
        <fullName evidence="5">HK97 family phage prohead protease</fullName>
    </submittedName>
</protein>
<dbReference type="GO" id="GO:0008233">
    <property type="term" value="F:peptidase activity"/>
    <property type="evidence" value="ECO:0007669"/>
    <property type="project" value="UniProtKB-KW"/>
</dbReference>
<sequence>MDRSKLVDAPERRALPMEEFEFRANAGSTVHFSGYASVFNKGYDLYGGPSKGGFEERVDPGAFNVTLKSNPSVHMLVNHDGLPLAATRSGTLHLNTDSHGLLVNTDLDTRDPDVQRVLTKVERGDLSEMSFGFKTKADVWRNAKGELDDMGHYRTLIEVSLHGGDVSIVNYGANPNTSLEINMLRALEYVAGLGEDEALEELRGLDLTPDQRALAKVRLAKLAQRIDPPKKKTLSLAEAKRLSAI</sequence>
<keyword evidence="6" id="KW-1185">Reference proteome</keyword>
<reference evidence="5 6" key="1">
    <citation type="submission" date="2023-12" db="EMBL/GenBank/DDBJ databases">
        <title>Sinomonas terricola sp. nov, isolated from litchi orchard soil in Guangdong, PR China.</title>
        <authorList>
            <person name="Jiaxin W."/>
            <person name="Yang Z."/>
            <person name="Honghui Z."/>
        </authorList>
    </citation>
    <scope>NUCLEOTIDE SEQUENCE [LARGE SCALE GENOMIC DNA]</scope>
    <source>
        <strain evidence="5 6">JGH33</strain>
    </source>
</reference>
<accession>A0ABU5T0W9</accession>
<evidence type="ECO:0000256" key="1">
    <source>
        <dbReference type="ARBA" id="ARBA00022612"/>
    </source>
</evidence>